<evidence type="ECO:0000313" key="3">
    <source>
        <dbReference type="Proteomes" id="UP000289738"/>
    </source>
</evidence>
<gene>
    <name evidence="2" type="ORF">Ahy_A03g016002</name>
</gene>
<feature type="region of interest" description="Disordered" evidence="1">
    <location>
        <begin position="1"/>
        <end position="71"/>
    </location>
</feature>
<name>A0A445E207_ARAHY</name>
<feature type="compositionally biased region" description="Basic and acidic residues" evidence="1">
    <location>
        <begin position="1"/>
        <end position="16"/>
    </location>
</feature>
<evidence type="ECO:0000256" key="1">
    <source>
        <dbReference type="SAM" id="MobiDB-lite"/>
    </source>
</evidence>
<proteinExistence type="predicted"/>
<dbReference type="EMBL" id="SDMP01000003">
    <property type="protein sequence ID" value="RYR69447.1"/>
    <property type="molecule type" value="Genomic_DNA"/>
</dbReference>
<dbReference type="AlphaFoldDB" id="A0A445E207"/>
<protein>
    <submittedName>
        <fullName evidence="2">Uncharacterized protein</fullName>
    </submittedName>
</protein>
<organism evidence="2 3">
    <name type="scientific">Arachis hypogaea</name>
    <name type="common">Peanut</name>
    <dbReference type="NCBI Taxonomy" id="3818"/>
    <lineage>
        <taxon>Eukaryota</taxon>
        <taxon>Viridiplantae</taxon>
        <taxon>Streptophyta</taxon>
        <taxon>Embryophyta</taxon>
        <taxon>Tracheophyta</taxon>
        <taxon>Spermatophyta</taxon>
        <taxon>Magnoliopsida</taxon>
        <taxon>eudicotyledons</taxon>
        <taxon>Gunneridae</taxon>
        <taxon>Pentapetalae</taxon>
        <taxon>rosids</taxon>
        <taxon>fabids</taxon>
        <taxon>Fabales</taxon>
        <taxon>Fabaceae</taxon>
        <taxon>Papilionoideae</taxon>
        <taxon>50 kb inversion clade</taxon>
        <taxon>dalbergioids sensu lato</taxon>
        <taxon>Dalbergieae</taxon>
        <taxon>Pterocarpus clade</taxon>
        <taxon>Arachis</taxon>
    </lineage>
</organism>
<comment type="caution">
    <text evidence="2">The sequence shown here is derived from an EMBL/GenBank/DDBJ whole genome shotgun (WGS) entry which is preliminary data.</text>
</comment>
<reference evidence="2 3" key="1">
    <citation type="submission" date="2019-01" db="EMBL/GenBank/DDBJ databases">
        <title>Sequencing of cultivated peanut Arachis hypogaea provides insights into genome evolution and oil improvement.</title>
        <authorList>
            <person name="Chen X."/>
        </authorList>
    </citation>
    <scope>NUCLEOTIDE SEQUENCE [LARGE SCALE GENOMIC DNA]</scope>
    <source>
        <strain evidence="3">cv. Fuhuasheng</strain>
        <tissue evidence="2">Leaves</tissue>
    </source>
</reference>
<sequence>MLKEIRHENDEFEKPNFLHKGMPNAVPSSLGARTLELSPKNHDPTFNLERASQHGTTTSPTKHSQSHVPSP</sequence>
<feature type="compositionally biased region" description="Polar residues" evidence="1">
    <location>
        <begin position="53"/>
        <end position="71"/>
    </location>
</feature>
<keyword evidence="3" id="KW-1185">Reference proteome</keyword>
<dbReference type="Proteomes" id="UP000289738">
    <property type="component" value="Chromosome A03"/>
</dbReference>
<accession>A0A445E207</accession>
<evidence type="ECO:0000313" key="2">
    <source>
        <dbReference type="EMBL" id="RYR69447.1"/>
    </source>
</evidence>